<reference evidence="1" key="1">
    <citation type="submission" date="2020-05" db="EMBL/GenBank/DDBJ databases">
        <authorList>
            <person name="Chiriac C."/>
            <person name="Salcher M."/>
            <person name="Ghai R."/>
            <person name="Kavagutti S V."/>
        </authorList>
    </citation>
    <scope>NUCLEOTIDE SEQUENCE</scope>
</reference>
<evidence type="ECO:0000313" key="1">
    <source>
        <dbReference type="EMBL" id="CAB4884834.1"/>
    </source>
</evidence>
<name>A0A6J7EU43_9ZZZZ</name>
<dbReference type="EMBL" id="CAFBLP010000053">
    <property type="protein sequence ID" value="CAB4884834.1"/>
    <property type="molecule type" value="Genomic_DNA"/>
</dbReference>
<protein>
    <submittedName>
        <fullName evidence="1">Unannotated protein</fullName>
    </submittedName>
</protein>
<proteinExistence type="predicted"/>
<organism evidence="1">
    <name type="scientific">freshwater metagenome</name>
    <dbReference type="NCBI Taxonomy" id="449393"/>
    <lineage>
        <taxon>unclassified sequences</taxon>
        <taxon>metagenomes</taxon>
        <taxon>ecological metagenomes</taxon>
    </lineage>
</organism>
<gene>
    <name evidence="1" type="ORF">UFOPK3376_01984</name>
</gene>
<dbReference type="AlphaFoldDB" id="A0A6J7EU43"/>
<accession>A0A6J7EU43</accession>
<sequence length="250" mass="27145">MLEAVKRKVLVDLVGDHDEIVLDGDVGDALQFAAGEHLAGGVVRRVEQDQLGARGDRCSYFVEVDAECRRMQCDGSYLPAGHRNTCLIDVEHRLERDDLVAGVQQGQQRTGQSFTGSCGDQHLGGSIEAQAVEALLVFDNGLAQAGDANGRWVLVLAAVDCCDRYIEHLTRAIGVGETLAEVDRVGGKCQRGHFTEDGGSKTLELGRQIGQTIRHRFDRRALLRDQCRWSVQVVSAGGRARTNGAATHRA</sequence>